<organism evidence="3 4">
    <name type="scientific">Albimonas donghaensis</name>
    <dbReference type="NCBI Taxonomy" id="356660"/>
    <lineage>
        <taxon>Bacteria</taxon>
        <taxon>Pseudomonadati</taxon>
        <taxon>Pseudomonadota</taxon>
        <taxon>Alphaproteobacteria</taxon>
        <taxon>Rhodobacterales</taxon>
        <taxon>Paracoccaceae</taxon>
        <taxon>Albimonas</taxon>
    </lineage>
</organism>
<accession>A0A1H2WI27</accession>
<dbReference type="PANTHER" id="PTHR35893">
    <property type="entry name" value="INNER MEMBRANE PROTEIN-RELATED"/>
    <property type="match status" value="1"/>
</dbReference>
<keyword evidence="1" id="KW-0812">Transmembrane</keyword>
<evidence type="ECO:0000259" key="2">
    <source>
        <dbReference type="Pfam" id="PF19029"/>
    </source>
</evidence>
<keyword evidence="1" id="KW-0472">Membrane</keyword>
<dbReference type="Pfam" id="PF19029">
    <property type="entry name" value="DUF883_C"/>
    <property type="match status" value="1"/>
</dbReference>
<evidence type="ECO:0000313" key="3">
    <source>
        <dbReference type="EMBL" id="SDW80146.1"/>
    </source>
</evidence>
<dbReference type="RefSeq" id="WP_092680643.1">
    <property type="nucleotide sequence ID" value="NZ_FNMZ01000002.1"/>
</dbReference>
<dbReference type="Proteomes" id="UP000199118">
    <property type="component" value="Unassembled WGS sequence"/>
</dbReference>
<sequence length="106" mass="10903">MATAVKTPEDKYDDLSQQIDALRADLAGITESVGAIAREEAQSAKARVNGAVNDAAARGRAAGEHARAQAEDGVAHAADYVRENPLTAVAGAAALGLVFGFLTARR</sequence>
<gene>
    <name evidence="3" type="ORF">SAMN05444336_102387</name>
</gene>
<name>A0A1H2WI27_9RHOB</name>
<dbReference type="OrthoDB" id="8373403at2"/>
<dbReference type="PANTHER" id="PTHR35893:SF3">
    <property type="entry name" value="INNER MEMBRANE PROTEIN"/>
    <property type="match status" value="1"/>
</dbReference>
<keyword evidence="4" id="KW-1185">Reference proteome</keyword>
<reference evidence="3 4" key="1">
    <citation type="submission" date="2016-10" db="EMBL/GenBank/DDBJ databases">
        <authorList>
            <person name="de Groot N.N."/>
        </authorList>
    </citation>
    <scope>NUCLEOTIDE SEQUENCE [LARGE SCALE GENOMIC DNA]</scope>
    <source>
        <strain evidence="3 4">DSM 17890</strain>
    </source>
</reference>
<dbReference type="InterPro" id="IPR010279">
    <property type="entry name" value="YqjD/ElaB"/>
</dbReference>
<evidence type="ECO:0000256" key="1">
    <source>
        <dbReference type="SAM" id="Phobius"/>
    </source>
</evidence>
<evidence type="ECO:0000313" key="4">
    <source>
        <dbReference type="Proteomes" id="UP000199118"/>
    </source>
</evidence>
<feature type="transmembrane region" description="Helical" evidence="1">
    <location>
        <begin position="86"/>
        <end position="104"/>
    </location>
</feature>
<dbReference type="GO" id="GO:0043022">
    <property type="term" value="F:ribosome binding"/>
    <property type="evidence" value="ECO:0007669"/>
    <property type="project" value="InterPro"/>
</dbReference>
<dbReference type="AlphaFoldDB" id="A0A1H2WI27"/>
<protein>
    <submittedName>
        <fullName evidence="3">Membrane-anchored ribosome-binding protein, inhibits growth in stationary phase, ElaB/YqjD/DUF883 family</fullName>
    </submittedName>
</protein>
<proteinExistence type="predicted"/>
<dbReference type="EMBL" id="FNMZ01000002">
    <property type="protein sequence ID" value="SDW80146.1"/>
    <property type="molecule type" value="Genomic_DNA"/>
</dbReference>
<keyword evidence="1" id="KW-1133">Transmembrane helix</keyword>
<dbReference type="STRING" id="356660.SAMN05444336_102387"/>
<feature type="domain" description="DUF883" evidence="2">
    <location>
        <begin position="77"/>
        <end position="106"/>
    </location>
</feature>
<dbReference type="InterPro" id="IPR043605">
    <property type="entry name" value="DUF883_C"/>
</dbReference>